<dbReference type="CDD" id="cd07398">
    <property type="entry name" value="MPP_YbbF-LpxH"/>
    <property type="match status" value="1"/>
</dbReference>
<keyword evidence="8 10" id="KW-0472">Membrane</keyword>
<dbReference type="GO" id="GO:0008758">
    <property type="term" value="F:UDP-2,3-diacylglucosamine hydrolase activity"/>
    <property type="evidence" value="ECO:0007669"/>
    <property type="project" value="UniProtKB-UniRule"/>
</dbReference>
<feature type="binding site" evidence="10">
    <location>
        <position position="64"/>
    </location>
    <ligand>
        <name>Mn(2+)</name>
        <dbReference type="ChEBI" id="CHEBI:29035"/>
        <label>2</label>
    </ligand>
</feature>
<evidence type="ECO:0000256" key="2">
    <source>
        <dbReference type="ARBA" id="ARBA00022516"/>
    </source>
</evidence>
<name>A0A844LZP0_9GAMM</name>
<dbReference type="GO" id="GO:0019897">
    <property type="term" value="C:extrinsic component of plasma membrane"/>
    <property type="evidence" value="ECO:0007669"/>
    <property type="project" value="UniProtKB-UniRule"/>
</dbReference>
<comment type="caution">
    <text evidence="12">The sequence shown here is derived from an EMBL/GenBank/DDBJ whole genome shotgun (WGS) entry which is preliminary data.</text>
</comment>
<accession>A0A844LZP0</accession>
<dbReference type="RefSeq" id="WP_155586934.1">
    <property type="nucleotide sequence ID" value="NZ_WFKQ01000002.1"/>
</dbReference>
<evidence type="ECO:0000256" key="8">
    <source>
        <dbReference type="ARBA" id="ARBA00023136"/>
    </source>
</evidence>
<feature type="binding site" evidence="10">
    <location>
        <position position="227"/>
    </location>
    <ligand>
        <name>Mn(2+)</name>
        <dbReference type="ChEBI" id="CHEBI:29035"/>
        <label>1</label>
    </ligand>
</feature>
<comment type="similarity">
    <text evidence="10">Belongs to the LpxH family.</text>
</comment>
<keyword evidence="6 10" id="KW-0378">Hydrolase</keyword>
<dbReference type="InterPro" id="IPR010138">
    <property type="entry name" value="UDP-diacylglucosamine_Hdrlase"/>
</dbReference>
<dbReference type="GO" id="GO:0005737">
    <property type="term" value="C:cytoplasm"/>
    <property type="evidence" value="ECO:0007669"/>
    <property type="project" value="InterPro"/>
</dbReference>
<dbReference type="HAMAP" id="MF_00575">
    <property type="entry name" value="LpxH"/>
    <property type="match status" value="1"/>
</dbReference>
<proteinExistence type="inferred from homology"/>
<dbReference type="InterPro" id="IPR029052">
    <property type="entry name" value="Metallo-depent_PP-like"/>
</dbReference>
<reference evidence="12 13" key="1">
    <citation type="journal article" date="2019" name="PLoS ONE">
        <title>Pup mortality in New Zealand sea lions (Phocarctos hookeri) at Enderby Island, Auckland Islands, 2013-18.</title>
        <authorList>
            <person name="Michael S.A."/>
            <person name="Hayman D.T.S."/>
            <person name="Gray R."/>
            <person name="Zhang J."/>
            <person name="Rogers L."/>
            <person name="Roe W.D."/>
        </authorList>
    </citation>
    <scope>NUCLEOTIDE SEQUENCE [LARGE SCALE GENOMIC DNA]</scope>
    <source>
        <strain evidence="12 13">SM868</strain>
    </source>
</reference>
<evidence type="ECO:0000256" key="4">
    <source>
        <dbReference type="ARBA" id="ARBA00022556"/>
    </source>
</evidence>
<dbReference type="EC" id="3.6.1.54" evidence="10"/>
<gene>
    <name evidence="10" type="primary">lpxH</name>
    <name evidence="12" type="ORF">GB996_04210</name>
</gene>
<feature type="binding site" evidence="10">
    <location>
        <position position="111"/>
    </location>
    <ligand>
        <name>Mn(2+)</name>
        <dbReference type="ChEBI" id="CHEBI:29035"/>
        <label>2</label>
    </ligand>
</feature>
<evidence type="ECO:0000256" key="7">
    <source>
        <dbReference type="ARBA" id="ARBA00023098"/>
    </source>
</evidence>
<evidence type="ECO:0000313" key="13">
    <source>
        <dbReference type="Proteomes" id="UP000442109"/>
    </source>
</evidence>
<feature type="binding site" evidence="10">
    <location>
        <position position="154"/>
    </location>
    <ligand>
        <name>substrate</name>
    </ligand>
</feature>
<comment type="cofactor">
    <cofactor evidence="10">
        <name>Mn(2+)</name>
        <dbReference type="ChEBI" id="CHEBI:29035"/>
    </cofactor>
    <text evidence="10">Binds 2 Mn(2+) ions per subunit in a binuclear metal center.</text>
</comment>
<protein>
    <recommendedName>
        <fullName evidence="10">UDP-2,3-diacylglucosamine hydrolase</fullName>
        <ecNumber evidence="10">3.6.1.54</ecNumber>
    </recommendedName>
    <alternativeName>
        <fullName evidence="10">UDP-2,3-diacylglucosamine diphosphatase</fullName>
    </alternativeName>
</protein>
<keyword evidence="2 10" id="KW-0444">Lipid biosynthesis</keyword>
<dbReference type="EMBL" id="WFKQ01000002">
    <property type="protein sequence ID" value="MUG31995.1"/>
    <property type="molecule type" value="Genomic_DNA"/>
</dbReference>
<feature type="binding site" evidence="10">
    <location>
        <position position="31"/>
    </location>
    <ligand>
        <name>Mn(2+)</name>
        <dbReference type="ChEBI" id="CHEBI:29035"/>
        <label>1</label>
    </ligand>
</feature>
<dbReference type="GO" id="GO:0030145">
    <property type="term" value="F:manganese ion binding"/>
    <property type="evidence" value="ECO:0007669"/>
    <property type="project" value="UniProtKB-UniRule"/>
</dbReference>
<dbReference type="GO" id="GO:0009245">
    <property type="term" value="P:lipid A biosynthetic process"/>
    <property type="evidence" value="ECO:0007669"/>
    <property type="project" value="UniProtKB-UniRule"/>
</dbReference>
<dbReference type="PANTHER" id="PTHR34990:SF1">
    <property type="entry name" value="UDP-2,3-DIACYLGLUCOSAMINE HYDROLASE"/>
    <property type="match status" value="1"/>
</dbReference>
<feature type="binding site" evidence="10">
    <location>
        <position position="196"/>
    </location>
    <ligand>
        <name>substrate</name>
    </ligand>
</feature>
<dbReference type="UniPathway" id="UPA00359">
    <property type="reaction ID" value="UER00480"/>
</dbReference>
<dbReference type="PANTHER" id="PTHR34990">
    <property type="entry name" value="UDP-2,3-DIACYLGLUCOSAMINE HYDROLASE-RELATED"/>
    <property type="match status" value="1"/>
</dbReference>
<comment type="function">
    <text evidence="10">Hydrolyzes the pyrophosphate bond of UDP-2,3-diacylglucosamine to yield 2,3-diacylglucosamine 1-phosphate (lipid X) and UMP by catalyzing the attack of water at the alpha-P atom. Involved in the biosynthesis of lipid A, a phosphorylated glycolipid that anchors the lipopolysaccharide to the outer membrane of the cell.</text>
</comment>
<evidence type="ECO:0000256" key="3">
    <source>
        <dbReference type="ARBA" id="ARBA00022519"/>
    </source>
</evidence>
<dbReference type="InterPro" id="IPR043461">
    <property type="entry name" value="LpxH-like"/>
</dbReference>
<evidence type="ECO:0000256" key="10">
    <source>
        <dbReference type="HAMAP-Rule" id="MF_00575"/>
    </source>
</evidence>
<evidence type="ECO:0000256" key="5">
    <source>
        <dbReference type="ARBA" id="ARBA00022723"/>
    </source>
</evidence>
<keyword evidence="9 10" id="KW-0464">Manganese</keyword>
<keyword evidence="1 10" id="KW-1003">Cell membrane</keyword>
<dbReference type="NCBIfam" id="NF003743">
    <property type="entry name" value="PRK05340.1"/>
    <property type="match status" value="1"/>
</dbReference>
<evidence type="ECO:0000313" key="12">
    <source>
        <dbReference type="EMBL" id="MUG31995.1"/>
    </source>
</evidence>
<keyword evidence="4 10" id="KW-0441">Lipid A biosynthesis</keyword>
<keyword evidence="13" id="KW-1185">Reference proteome</keyword>
<feature type="binding site" evidence="10">
    <location>
        <position position="64"/>
    </location>
    <ligand>
        <name>Mn(2+)</name>
        <dbReference type="ChEBI" id="CHEBI:29035"/>
        <label>1</label>
    </ligand>
</feature>
<dbReference type="OrthoDB" id="9783283at2"/>
<comment type="catalytic activity">
    <reaction evidence="10">
        <text>UDP-2-N,3-O-bis[(3R)-3-hydroxytetradecanoyl]-alpha-D-glucosamine + H2O = 2-N,3-O-bis[(3R)-3-hydroxytetradecanoyl]-alpha-D-glucosaminyl 1-phosphate + UMP + 2 H(+)</text>
        <dbReference type="Rhea" id="RHEA:25213"/>
        <dbReference type="ChEBI" id="CHEBI:15377"/>
        <dbReference type="ChEBI" id="CHEBI:15378"/>
        <dbReference type="ChEBI" id="CHEBI:57865"/>
        <dbReference type="ChEBI" id="CHEBI:57957"/>
        <dbReference type="ChEBI" id="CHEBI:78847"/>
        <dbReference type="EC" id="3.6.1.54"/>
    </reaction>
</comment>
<evidence type="ECO:0000259" key="11">
    <source>
        <dbReference type="Pfam" id="PF00149"/>
    </source>
</evidence>
<dbReference type="InterPro" id="IPR004843">
    <property type="entry name" value="Calcineurin-like_PHP"/>
</dbReference>
<feature type="domain" description="Calcineurin-like phosphoesterase" evidence="11">
    <location>
        <begin position="25"/>
        <end position="229"/>
    </location>
</feature>
<feature type="binding site" evidence="10">
    <location>
        <position position="225"/>
    </location>
    <ligand>
        <name>substrate</name>
    </ligand>
</feature>
<comment type="pathway">
    <text evidence="10">Glycolipid biosynthesis; lipid IV(A) biosynthesis; lipid IV(A) from (3R)-3-hydroxytetradecanoyl-[acyl-carrier-protein] and UDP-N-acetyl-alpha-D-glucosamine: step 4/6.</text>
</comment>
<feature type="binding site" evidence="10">
    <location>
        <position position="29"/>
    </location>
    <ligand>
        <name>Mn(2+)</name>
        <dbReference type="ChEBI" id="CHEBI:29035"/>
        <label>1</label>
    </ligand>
</feature>
<feature type="binding site" evidence="10">
    <location>
        <position position="146"/>
    </location>
    <ligand>
        <name>Mn(2+)</name>
        <dbReference type="ChEBI" id="CHEBI:29035"/>
        <label>2</label>
    </ligand>
</feature>
<evidence type="ECO:0000256" key="6">
    <source>
        <dbReference type="ARBA" id="ARBA00022801"/>
    </source>
</evidence>
<keyword evidence="3 10" id="KW-0997">Cell inner membrane</keyword>
<evidence type="ECO:0000256" key="9">
    <source>
        <dbReference type="ARBA" id="ARBA00023211"/>
    </source>
</evidence>
<dbReference type="Proteomes" id="UP000442109">
    <property type="component" value="Unassembled WGS sequence"/>
</dbReference>
<keyword evidence="5 10" id="KW-0479">Metal-binding</keyword>
<feature type="binding site" evidence="10">
    <location>
        <position position="225"/>
    </location>
    <ligand>
        <name>Mn(2+)</name>
        <dbReference type="ChEBI" id="CHEBI:29035"/>
        <label>2</label>
    </ligand>
</feature>
<feature type="binding site" evidence="10">
    <location>
        <position position="199"/>
    </location>
    <ligand>
        <name>substrate</name>
    </ligand>
</feature>
<feature type="binding site" evidence="10">
    <location>
        <position position="192"/>
    </location>
    <ligand>
        <name>substrate</name>
    </ligand>
</feature>
<comment type="subcellular location">
    <subcellularLocation>
        <location evidence="10">Cell inner membrane</location>
        <topology evidence="10">Peripheral membrane protein</topology>
        <orientation evidence="10">Cytoplasmic side</orientation>
    </subcellularLocation>
</comment>
<organism evidence="12 13">
    <name type="scientific">Psychrobacter sanguinis</name>
    <dbReference type="NCBI Taxonomy" id="861445"/>
    <lineage>
        <taxon>Bacteria</taxon>
        <taxon>Pseudomonadati</taxon>
        <taxon>Pseudomonadota</taxon>
        <taxon>Gammaproteobacteria</taxon>
        <taxon>Moraxellales</taxon>
        <taxon>Moraxellaceae</taxon>
        <taxon>Psychrobacter</taxon>
    </lineage>
</organism>
<keyword evidence="7 10" id="KW-0443">Lipid metabolism</keyword>
<dbReference type="NCBIfam" id="TIGR01854">
    <property type="entry name" value="lipid_A_lpxH"/>
    <property type="match status" value="1"/>
</dbReference>
<evidence type="ECO:0000256" key="1">
    <source>
        <dbReference type="ARBA" id="ARBA00022475"/>
    </source>
</evidence>
<dbReference type="Pfam" id="PF00149">
    <property type="entry name" value="Metallophos"/>
    <property type="match status" value="1"/>
</dbReference>
<dbReference type="Gene3D" id="3.60.21.10">
    <property type="match status" value="1"/>
</dbReference>
<sequence>MSNQDFAISSYHHLITTRPYDINRVVISDLHLSADEPALVQAFLALLDDVLVLPNVHQLYILGDWFDAWIGDDAYLSLSATEQKHHWLTPLITKLTELKNKGCQSFVMHGNRDFLIGQDFCDSFGGQLIDEPYLLKLGKMTYRLEHGDALCTDDKRYQRFRKVMRNPLVQWLLLKQPLHKRQALAQKIRSQSALDKSAKSLQIMDVNEQAVTCALKKVDGLIHGHTHRPACHQTHLALNAKARSQTLEFKKRYVLGDWRILDPDTRCEQVQAVIGLALDTQTSSSFELVTFEWPTR</sequence>
<dbReference type="AlphaFoldDB" id="A0A844LZP0"/>
<feature type="binding site" evidence="10">
    <location>
        <begin position="111"/>
        <end position="112"/>
    </location>
    <ligand>
        <name>substrate</name>
    </ligand>
</feature>
<dbReference type="SUPFAM" id="SSF56300">
    <property type="entry name" value="Metallo-dependent phosphatases"/>
    <property type="match status" value="1"/>
</dbReference>